<sequence>MSQFGINLFARANPPPQMGYLSDAERACARVAGLDGTEAANSTPPQKAHCSTSFKLYCLKLGKVGWKTVKTKKVFALTLNIGLLSLVKFCSLVAPEAGKVVDGADEPINNAVPKGTLSWQMDNPVAVEKEAQIAVDIRTHMLTERAAQIAAGSASASATSVPGSNPKASNFNALDVVMNHIYAKHLPNIKYMSKWPVHIDSTDPCQYIPLMAHNTQLWAGEISKEVNGVKYNAPPALL</sequence>
<organism evidence="1">
    <name type="scientific">Puccinia triticina (isolate 1-1 / race 1 (BBBD))</name>
    <name type="common">Brown leaf rust fungus</name>
    <dbReference type="NCBI Taxonomy" id="630390"/>
    <lineage>
        <taxon>Eukaryota</taxon>
        <taxon>Fungi</taxon>
        <taxon>Dikarya</taxon>
        <taxon>Basidiomycota</taxon>
        <taxon>Pucciniomycotina</taxon>
        <taxon>Pucciniomycetes</taxon>
        <taxon>Pucciniales</taxon>
        <taxon>Pucciniaceae</taxon>
        <taxon>Puccinia</taxon>
    </lineage>
</organism>
<dbReference type="EnsemblFungi" id="PTTG_27746-t43_1">
    <property type="protein sequence ID" value="PTTG_27746-t43_1-p1"/>
    <property type="gene ID" value="PTTG_27746"/>
</dbReference>
<name>A0A180GH77_PUCT1</name>
<evidence type="ECO:0000313" key="1">
    <source>
        <dbReference type="EMBL" id="OAV92107.1"/>
    </source>
</evidence>
<dbReference type="Proteomes" id="UP000005240">
    <property type="component" value="Unassembled WGS sequence"/>
</dbReference>
<dbReference type="VEuPathDB" id="FungiDB:PTTG_27746"/>
<reference evidence="2" key="4">
    <citation type="submission" date="2025-05" db="UniProtKB">
        <authorList>
            <consortium name="EnsemblFungi"/>
        </authorList>
    </citation>
    <scope>IDENTIFICATION</scope>
    <source>
        <strain evidence="2">isolate 1-1 / race 1 (BBBD)</strain>
    </source>
</reference>
<evidence type="ECO:0000313" key="2">
    <source>
        <dbReference type="EnsemblFungi" id="PTTG_27746-t43_1-p1"/>
    </source>
</evidence>
<gene>
    <name evidence="1" type="ORF">PTTG_27746</name>
</gene>
<proteinExistence type="predicted"/>
<reference evidence="1" key="2">
    <citation type="submission" date="2016-05" db="EMBL/GenBank/DDBJ databases">
        <title>Comparative analysis highlights variable genome content of wheat rusts and divergence of the mating loci.</title>
        <authorList>
            <person name="Cuomo C.A."/>
            <person name="Bakkeren G."/>
            <person name="Szabo L."/>
            <person name="Khalil H."/>
            <person name="Joly D."/>
            <person name="Goldberg J."/>
            <person name="Young S."/>
            <person name="Zeng Q."/>
            <person name="Fellers J."/>
        </authorList>
    </citation>
    <scope>NUCLEOTIDE SEQUENCE [LARGE SCALE GENOMIC DNA]</scope>
    <source>
        <strain evidence="1">1-1 BBBD Race 1</strain>
    </source>
</reference>
<dbReference type="EMBL" id="ADAS02000069">
    <property type="protein sequence ID" value="OAV92107.1"/>
    <property type="molecule type" value="Genomic_DNA"/>
</dbReference>
<protein>
    <submittedName>
        <fullName evidence="1 2">Uncharacterized protein</fullName>
    </submittedName>
</protein>
<dbReference type="AlphaFoldDB" id="A0A180GH77"/>
<evidence type="ECO:0000313" key="3">
    <source>
        <dbReference type="Proteomes" id="UP000005240"/>
    </source>
</evidence>
<reference evidence="2 3" key="3">
    <citation type="journal article" date="2017" name="G3 (Bethesda)">
        <title>Comparative analysis highlights variable genome content of wheat rusts and divergence of the mating loci.</title>
        <authorList>
            <person name="Cuomo C.A."/>
            <person name="Bakkeren G."/>
            <person name="Khalil H.B."/>
            <person name="Panwar V."/>
            <person name="Joly D."/>
            <person name="Linning R."/>
            <person name="Sakthikumar S."/>
            <person name="Song X."/>
            <person name="Adiconis X."/>
            <person name="Fan L."/>
            <person name="Goldberg J.M."/>
            <person name="Levin J.Z."/>
            <person name="Young S."/>
            <person name="Zeng Q."/>
            <person name="Anikster Y."/>
            <person name="Bruce M."/>
            <person name="Wang M."/>
            <person name="Yin C."/>
            <person name="McCallum B."/>
            <person name="Szabo L.J."/>
            <person name="Hulbert S."/>
            <person name="Chen X."/>
            <person name="Fellers J.P."/>
        </authorList>
    </citation>
    <scope>NUCLEOTIDE SEQUENCE</scope>
    <source>
        <strain evidence="2">isolate 1-1 / race 1 (BBBD)</strain>
        <strain evidence="3">Isolate 1-1 / race 1 (BBBD)</strain>
    </source>
</reference>
<accession>A0A180GH77</accession>
<reference evidence="1" key="1">
    <citation type="submission" date="2009-11" db="EMBL/GenBank/DDBJ databases">
        <authorList>
            <consortium name="The Broad Institute Genome Sequencing Platform"/>
            <person name="Ward D."/>
            <person name="Feldgarden M."/>
            <person name="Earl A."/>
            <person name="Young S.K."/>
            <person name="Zeng Q."/>
            <person name="Koehrsen M."/>
            <person name="Alvarado L."/>
            <person name="Berlin A."/>
            <person name="Bochicchio J."/>
            <person name="Borenstein D."/>
            <person name="Chapman S.B."/>
            <person name="Chen Z."/>
            <person name="Engels R."/>
            <person name="Freedman E."/>
            <person name="Gellesch M."/>
            <person name="Goldberg J."/>
            <person name="Griggs A."/>
            <person name="Gujja S."/>
            <person name="Heilman E."/>
            <person name="Heiman D."/>
            <person name="Hepburn T."/>
            <person name="Howarth C."/>
            <person name="Jen D."/>
            <person name="Larson L."/>
            <person name="Lewis B."/>
            <person name="Mehta T."/>
            <person name="Park D."/>
            <person name="Pearson M."/>
            <person name="Roberts A."/>
            <person name="Saif S."/>
            <person name="Shea T."/>
            <person name="Shenoy N."/>
            <person name="Sisk P."/>
            <person name="Stolte C."/>
            <person name="Sykes S."/>
            <person name="Thomson T."/>
            <person name="Walk T."/>
            <person name="White J."/>
            <person name="Yandava C."/>
            <person name="Izard J."/>
            <person name="Baranova O.V."/>
            <person name="Blanton J.M."/>
            <person name="Tanner A.C."/>
            <person name="Dewhirst F.E."/>
            <person name="Haas B."/>
            <person name="Nusbaum C."/>
            <person name="Birren B."/>
        </authorList>
    </citation>
    <scope>NUCLEOTIDE SEQUENCE [LARGE SCALE GENOMIC DNA]</scope>
    <source>
        <strain evidence="1">1-1 BBBD Race 1</strain>
    </source>
</reference>
<keyword evidence="3" id="KW-1185">Reference proteome</keyword>